<keyword evidence="1" id="KW-0472">Membrane</keyword>
<sequence>MNYKILKDVKILRGFFFSIVLSVLAVAVALAIYNIGYWVVLVILSVIVLSFSVYRADELYSKEDGDN</sequence>
<evidence type="ECO:0000313" key="3">
    <source>
        <dbReference type="Proteomes" id="UP001274571"/>
    </source>
</evidence>
<evidence type="ECO:0000313" key="2">
    <source>
        <dbReference type="EMBL" id="MDY0854335.1"/>
    </source>
</evidence>
<name>A0AAW9GLA9_BACTU</name>
<dbReference type="Proteomes" id="UP001274571">
    <property type="component" value="Unassembled WGS sequence"/>
</dbReference>
<keyword evidence="1" id="KW-0812">Transmembrane</keyword>
<keyword evidence="1" id="KW-1133">Transmembrane helix</keyword>
<feature type="transmembrane region" description="Helical" evidence="1">
    <location>
        <begin position="37"/>
        <end position="54"/>
    </location>
</feature>
<dbReference type="EMBL" id="JAXCMD010000010">
    <property type="protein sequence ID" value="MDY0854335.1"/>
    <property type="molecule type" value="Genomic_DNA"/>
</dbReference>
<feature type="transmembrane region" description="Helical" evidence="1">
    <location>
        <begin position="12"/>
        <end position="31"/>
    </location>
</feature>
<evidence type="ECO:0000256" key="1">
    <source>
        <dbReference type="SAM" id="Phobius"/>
    </source>
</evidence>
<reference evidence="2" key="1">
    <citation type="submission" date="2023-11" db="EMBL/GenBank/DDBJ databases">
        <title>Genome Sequence of Bacillus thuringiensis stain BLB 30AF.</title>
        <authorList>
            <person name="Farhat A."/>
        </authorList>
    </citation>
    <scope>NUCLEOTIDE SEQUENCE</scope>
    <source>
        <strain evidence="2">BLB30AF</strain>
    </source>
</reference>
<proteinExistence type="predicted"/>
<gene>
    <name evidence="2" type="ORF">SOH20_26065</name>
</gene>
<protein>
    <submittedName>
        <fullName evidence="2">Damage-inducible protein DinB</fullName>
    </submittedName>
</protein>
<accession>A0AAW9GLA9</accession>
<comment type="caution">
    <text evidence="2">The sequence shown here is derived from an EMBL/GenBank/DDBJ whole genome shotgun (WGS) entry which is preliminary data.</text>
</comment>
<dbReference type="RefSeq" id="WP_320483592.1">
    <property type="nucleotide sequence ID" value="NZ_JAXCMD010000010.1"/>
</dbReference>
<dbReference type="AlphaFoldDB" id="A0AAW9GLA9"/>
<organism evidence="2 3">
    <name type="scientific">Bacillus thuringiensis</name>
    <dbReference type="NCBI Taxonomy" id="1428"/>
    <lineage>
        <taxon>Bacteria</taxon>
        <taxon>Bacillati</taxon>
        <taxon>Bacillota</taxon>
        <taxon>Bacilli</taxon>
        <taxon>Bacillales</taxon>
        <taxon>Bacillaceae</taxon>
        <taxon>Bacillus</taxon>
        <taxon>Bacillus cereus group</taxon>
    </lineage>
</organism>